<proteinExistence type="predicted"/>
<dbReference type="EMBL" id="RBTW01000065">
    <property type="protein sequence ID" value="RMU21696.1"/>
    <property type="molecule type" value="Genomic_DNA"/>
</dbReference>
<gene>
    <name evidence="1" type="ORF">ALO35_101165</name>
    <name evidence="2" type="ORF">ALP33_101052</name>
</gene>
<dbReference type="Proteomes" id="UP000050265">
    <property type="component" value="Unassembled WGS sequence"/>
</dbReference>
<dbReference type="AlphaFoldDB" id="A0A0P9SU84"/>
<dbReference type="GeneID" id="61872752"/>
<reference evidence="1 3" key="1">
    <citation type="submission" date="2015-09" db="EMBL/GenBank/DDBJ databases">
        <title>Genome announcement of multiple Pseudomonas syringae strains.</title>
        <authorList>
            <person name="Thakur S."/>
            <person name="Wang P.W."/>
            <person name="Gong Y."/>
            <person name="Weir B.S."/>
            <person name="Guttman D.S."/>
        </authorList>
    </citation>
    <scope>NUCLEOTIDE SEQUENCE [LARGE SCALE GENOMIC DNA]</scope>
    <source>
        <strain evidence="1 3">ICMP3507</strain>
    </source>
</reference>
<organism evidence="1 3">
    <name type="scientific">Pseudomonas amygdali pv. lachrymans</name>
    <name type="common">Pseudomonas syringae pv. lachrymans</name>
    <dbReference type="NCBI Taxonomy" id="53707"/>
    <lineage>
        <taxon>Bacteria</taxon>
        <taxon>Pseudomonadati</taxon>
        <taxon>Pseudomonadota</taxon>
        <taxon>Gammaproteobacteria</taxon>
        <taxon>Pseudomonadales</taxon>
        <taxon>Pseudomonadaceae</taxon>
        <taxon>Pseudomonas</taxon>
        <taxon>Pseudomonas amygdali</taxon>
    </lineage>
</organism>
<dbReference type="PATRIC" id="fig|53707.5.peg.83"/>
<dbReference type="RefSeq" id="WP_005743921.1">
    <property type="nucleotide sequence ID" value="NZ_CP020351.1"/>
</dbReference>
<evidence type="ECO:0000313" key="4">
    <source>
        <dbReference type="Proteomes" id="UP000271817"/>
    </source>
</evidence>
<evidence type="ECO:0000313" key="3">
    <source>
        <dbReference type="Proteomes" id="UP000050265"/>
    </source>
</evidence>
<evidence type="ECO:0000313" key="2">
    <source>
        <dbReference type="EMBL" id="RMU21696.1"/>
    </source>
</evidence>
<evidence type="ECO:0000313" key="1">
    <source>
        <dbReference type="EMBL" id="KPX61389.1"/>
    </source>
</evidence>
<accession>A0A0P9SU84</accession>
<name>A0A0P9SU84_PSEAV</name>
<dbReference type="EMBL" id="LJQP01000358">
    <property type="protein sequence ID" value="KPX61389.1"/>
    <property type="molecule type" value="Genomic_DNA"/>
</dbReference>
<dbReference type="Proteomes" id="UP000271817">
    <property type="component" value="Unassembled WGS sequence"/>
</dbReference>
<protein>
    <submittedName>
        <fullName evidence="1">Uncharacterized protein</fullName>
    </submittedName>
</protein>
<reference evidence="2 4" key="2">
    <citation type="submission" date="2018-08" db="EMBL/GenBank/DDBJ databases">
        <title>Recombination of ecologically and evolutionarily significant loci maintains genetic cohesion in the Pseudomonas syringae species complex.</title>
        <authorList>
            <person name="Dillon M."/>
            <person name="Thakur S."/>
            <person name="Almeida R.N.D."/>
            <person name="Weir B.S."/>
            <person name="Guttman D.S."/>
        </authorList>
    </citation>
    <scope>NUCLEOTIDE SEQUENCE [LARGE SCALE GENOMIC DNA]</scope>
    <source>
        <strain evidence="2 4">ICMP 3402</strain>
    </source>
</reference>
<sequence length="104" mass="11148">MANYEIRISSDDFESDGVPEVLVEFWNLDKSVGTDYTLPGLKILVTQKGELSHTAYATTPELGKPYDTVKSGADVDGVAGVGQADNELVLGLVNAFVKLKISSQ</sequence>
<comment type="caution">
    <text evidence="1">The sequence shown here is derived from an EMBL/GenBank/DDBJ whole genome shotgun (WGS) entry which is preliminary data.</text>
</comment>